<dbReference type="Gene3D" id="3.40.50.1000">
    <property type="entry name" value="HAD superfamily/HAD-like"/>
    <property type="match status" value="1"/>
</dbReference>
<dbReference type="GO" id="GO:0000287">
    <property type="term" value="F:magnesium ion binding"/>
    <property type="evidence" value="ECO:0007669"/>
    <property type="project" value="TreeGrafter"/>
</dbReference>
<dbReference type="InterPro" id="IPR023214">
    <property type="entry name" value="HAD_sf"/>
</dbReference>
<evidence type="ECO:0000313" key="1">
    <source>
        <dbReference type="EMBL" id="KAB1633550.1"/>
    </source>
</evidence>
<dbReference type="PANTHER" id="PTHR10000:SF8">
    <property type="entry name" value="HAD SUPERFAMILY HYDROLASE-LIKE, TYPE 3"/>
    <property type="match status" value="1"/>
</dbReference>
<dbReference type="OrthoDB" id="3180855at2"/>
<dbReference type="Pfam" id="PF08282">
    <property type="entry name" value="Hydrolase_3"/>
    <property type="match status" value="2"/>
</dbReference>
<dbReference type="AlphaFoldDB" id="A0A7C8BP51"/>
<keyword evidence="2" id="KW-1185">Reference proteome</keyword>
<dbReference type="SUPFAM" id="SSF56784">
    <property type="entry name" value="HAD-like"/>
    <property type="match status" value="1"/>
</dbReference>
<organism evidence="1 2">
    <name type="scientific">Pseudoclavibacter caeni</name>
    <dbReference type="NCBI Taxonomy" id="908846"/>
    <lineage>
        <taxon>Bacteria</taxon>
        <taxon>Bacillati</taxon>
        <taxon>Actinomycetota</taxon>
        <taxon>Actinomycetes</taxon>
        <taxon>Micrococcales</taxon>
        <taxon>Microbacteriaceae</taxon>
        <taxon>Pseudoclavibacter</taxon>
    </lineage>
</organism>
<gene>
    <name evidence="1" type="ORF">F8O02_01045</name>
</gene>
<keyword evidence="1" id="KW-0378">Hydrolase</keyword>
<accession>A0A7C8BP51</accession>
<dbReference type="Proteomes" id="UP000481339">
    <property type="component" value="Unassembled WGS sequence"/>
</dbReference>
<dbReference type="EMBL" id="WBKA01000001">
    <property type="protein sequence ID" value="KAB1633550.1"/>
    <property type="molecule type" value="Genomic_DNA"/>
</dbReference>
<reference evidence="1 2" key="1">
    <citation type="submission" date="2019-09" db="EMBL/GenBank/DDBJ databases">
        <title>Phylogeny of genus Pseudoclavibacter and closely related genus.</title>
        <authorList>
            <person name="Li Y."/>
        </authorList>
    </citation>
    <scope>NUCLEOTIDE SEQUENCE [LARGE SCALE GENOMIC DNA]</scope>
    <source>
        <strain evidence="1 2">JCM 16921</strain>
    </source>
</reference>
<dbReference type="PANTHER" id="PTHR10000">
    <property type="entry name" value="PHOSPHOSERINE PHOSPHATASE"/>
    <property type="match status" value="1"/>
</dbReference>
<sequence length="305" mass="32417">MVGNALPWRAPGKGPFPQTSAIPLPAVRDDGRWLIALDLDGTTVDQDNRASAAVQAAIDRAQAAGHVIMIASGRPIQGIEGVWRELGLTSRYSVCSNGAVVCDMTPERGLPADAVGGWRVVDMTLFDPAPVIDAILPALPEARYAVEDADQGWRFSRPFTAGTFGAPARLATIDELRARPVTRIVAFSPGRDTDEFKRIIRGIGLHEVSYAVGWSAWLDIAPYGVNKASALEKVRRRLGIPRSRVAVVGDGLNDREMLAWAADEGLGCAMGHALPEVQAVGNRVVGTLAEDGVAEAIDLVLAGGR</sequence>
<dbReference type="InterPro" id="IPR036412">
    <property type="entry name" value="HAD-like_sf"/>
</dbReference>
<dbReference type="GO" id="GO:0005829">
    <property type="term" value="C:cytosol"/>
    <property type="evidence" value="ECO:0007669"/>
    <property type="project" value="TreeGrafter"/>
</dbReference>
<evidence type="ECO:0000313" key="2">
    <source>
        <dbReference type="Proteomes" id="UP000481339"/>
    </source>
</evidence>
<comment type="caution">
    <text evidence="1">The sequence shown here is derived from an EMBL/GenBank/DDBJ whole genome shotgun (WGS) entry which is preliminary data.</text>
</comment>
<dbReference type="Gene3D" id="3.30.1240.10">
    <property type="match status" value="1"/>
</dbReference>
<proteinExistence type="predicted"/>
<dbReference type="RefSeq" id="WP_158035328.1">
    <property type="nucleotide sequence ID" value="NZ_BAAAZV010000006.1"/>
</dbReference>
<protein>
    <submittedName>
        <fullName evidence="1">HAD hydrolase family protein</fullName>
    </submittedName>
</protein>
<dbReference type="GO" id="GO:0016791">
    <property type="term" value="F:phosphatase activity"/>
    <property type="evidence" value="ECO:0007669"/>
    <property type="project" value="TreeGrafter"/>
</dbReference>
<name>A0A7C8BP51_9MICO</name>